<feature type="region of interest" description="Disordered" evidence="1">
    <location>
        <begin position="120"/>
        <end position="145"/>
    </location>
</feature>
<feature type="compositionally biased region" description="Basic and acidic residues" evidence="1">
    <location>
        <begin position="53"/>
        <end position="63"/>
    </location>
</feature>
<name>A0A6G1KSN6_9PEZI</name>
<feature type="region of interest" description="Disordered" evidence="1">
    <location>
        <begin position="180"/>
        <end position="327"/>
    </location>
</feature>
<evidence type="ECO:0000256" key="1">
    <source>
        <dbReference type="SAM" id="MobiDB-lite"/>
    </source>
</evidence>
<evidence type="ECO:0000313" key="3">
    <source>
        <dbReference type="Proteomes" id="UP000799436"/>
    </source>
</evidence>
<reference evidence="2" key="1">
    <citation type="journal article" date="2020" name="Stud. Mycol.">
        <title>101 Dothideomycetes genomes: a test case for predicting lifestyles and emergence of pathogens.</title>
        <authorList>
            <person name="Haridas S."/>
            <person name="Albert R."/>
            <person name="Binder M."/>
            <person name="Bloem J."/>
            <person name="Labutti K."/>
            <person name="Salamov A."/>
            <person name="Andreopoulos B."/>
            <person name="Baker S."/>
            <person name="Barry K."/>
            <person name="Bills G."/>
            <person name="Bluhm B."/>
            <person name="Cannon C."/>
            <person name="Castanera R."/>
            <person name="Culley D."/>
            <person name="Daum C."/>
            <person name="Ezra D."/>
            <person name="Gonzalez J."/>
            <person name="Henrissat B."/>
            <person name="Kuo A."/>
            <person name="Liang C."/>
            <person name="Lipzen A."/>
            <person name="Lutzoni F."/>
            <person name="Magnuson J."/>
            <person name="Mondo S."/>
            <person name="Nolan M."/>
            <person name="Ohm R."/>
            <person name="Pangilinan J."/>
            <person name="Park H.-J."/>
            <person name="Ramirez L."/>
            <person name="Alfaro M."/>
            <person name="Sun H."/>
            <person name="Tritt A."/>
            <person name="Yoshinaga Y."/>
            <person name="Zwiers L.-H."/>
            <person name="Turgeon B."/>
            <person name="Goodwin S."/>
            <person name="Spatafora J."/>
            <person name="Crous P."/>
            <person name="Grigoriev I."/>
        </authorList>
    </citation>
    <scope>NUCLEOTIDE SEQUENCE</scope>
    <source>
        <strain evidence="2">CBS 116005</strain>
    </source>
</reference>
<organism evidence="2 3">
    <name type="scientific">Teratosphaeria nubilosa</name>
    <dbReference type="NCBI Taxonomy" id="161662"/>
    <lineage>
        <taxon>Eukaryota</taxon>
        <taxon>Fungi</taxon>
        <taxon>Dikarya</taxon>
        <taxon>Ascomycota</taxon>
        <taxon>Pezizomycotina</taxon>
        <taxon>Dothideomycetes</taxon>
        <taxon>Dothideomycetidae</taxon>
        <taxon>Mycosphaerellales</taxon>
        <taxon>Teratosphaeriaceae</taxon>
        <taxon>Teratosphaeria</taxon>
    </lineage>
</organism>
<feature type="compositionally biased region" description="Low complexity" evidence="1">
    <location>
        <begin position="310"/>
        <end position="324"/>
    </location>
</feature>
<feature type="compositionally biased region" description="Acidic residues" evidence="1">
    <location>
        <begin position="390"/>
        <end position="403"/>
    </location>
</feature>
<sequence length="403" mass="43458">MTSPSLSSKGGCGVHAHIFQPPKSPASAFAPPAFATSTTPDYFGAAGARKRSRADSNNRRRPDAATSSWRQCATPGDADYAGAFSQDNGTANENYRLAGGFDTPGLLTGSDMEQRQLHFGPLARERNGAARLRSSSNGSAEKPSTWTGMAFGFVGKFFSFGTSVFKGFYAGGGKGYAMPDASPNEPRASSNESCPSPLPGAWQNEEDRLNCLKHDNPHSPSARPTRPVNKRRQTDRESWVMVGTPDLEAASPKRKQSGTDIATRHTLAARPSASRASTRKNLIPEPRRQTSEPSAAGSPVQLQLPTLPMRRASVAPVRSSPRSSKPLERAFVTTANAAYVSPEAEKYVKRNARRNRQAESAIGDMSRKLADLIRQGQEALGTKYSVEGSGYDDEDEGFVDEEW</sequence>
<gene>
    <name evidence="2" type="ORF">EJ03DRAFT_332514</name>
</gene>
<keyword evidence="3" id="KW-1185">Reference proteome</keyword>
<feature type="region of interest" description="Disordered" evidence="1">
    <location>
        <begin position="379"/>
        <end position="403"/>
    </location>
</feature>
<feature type="compositionally biased region" description="Low complexity" evidence="1">
    <location>
        <begin position="19"/>
        <end position="40"/>
    </location>
</feature>
<feature type="compositionally biased region" description="Basic and acidic residues" evidence="1">
    <location>
        <begin position="205"/>
        <end position="217"/>
    </location>
</feature>
<proteinExistence type="predicted"/>
<dbReference type="EMBL" id="ML995974">
    <property type="protein sequence ID" value="KAF2763683.1"/>
    <property type="molecule type" value="Genomic_DNA"/>
</dbReference>
<feature type="region of interest" description="Disordered" evidence="1">
    <location>
        <begin position="1"/>
        <end position="73"/>
    </location>
</feature>
<dbReference type="AlphaFoldDB" id="A0A6G1KSN6"/>
<accession>A0A6G1KSN6</accession>
<evidence type="ECO:0000313" key="2">
    <source>
        <dbReference type="EMBL" id="KAF2763683.1"/>
    </source>
</evidence>
<dbReference type="OrthoDB" id="5138418at2759"/>
<protein>
    <submittedName>
        <fullName evidence="2">Uncharacterized protein</fullName>
    </submittedName>
</protein>
<feature type="compositionally biased region" description="Polar residues" evidence="1">
    <location>
        <begin position="133"/>
        <end position="145"/>
    </location>
</feature>
<dbReference type="Proteomes" id="UP000799436">
    <property type="component" value="Unassembled WGS sequence"/>
</dbReference>